<dbReference type="PANTHER" id="PTHR24064">
    <property type="entry name" value="SOLUTE CARRIER FAMILY 22 MEMBER"/>
    <property type="match status" value="1"/>
</dbReference>
<dbReference type="PROSITE" id="PS50850">
    <property type="entry name" value="MFS"/>
    <property type="match status" value="1"/>
</dbReference>
<dbReference type="AlphaFoldDB" id="A0A6J0C586"/>
<keyword evidence="3 5" id="KW-1133">Transmembrane helix</keyword>
<dbReference type="PROSITE" id="PS00216">
    <property type="entry name" value="SUGAR_TRANSPORT_1"/>
    <property type="match status" value="1"/>
</dbReference>
<protein>
    <submittedName>
        <fullName evidence="10 11">Carcinine transporter isoform X1</fullName>
    </submittedName>
    <submittedName>
        <fullName evidence="8 9">Solute carrier family 22 member 3-like</fullName>
    </submittedName>
</protein>
<dbReference type="GO" id="GO:0022857">
    <property type="term" value="F:transmembrane transporter activity"/>
    <property type="evidence" value="ECO:0007669"/>
    <property type="project" value="InterPro"/>
</dbReference>
<dbReference type="RefSeq" id="XP_046594942.1">
    <property type="nucleotide sequence ID" value="XM_046738986.1"/>
</dbReference>
<feature type="domain" description="Major facilitator superfamily (MFS) profile" evidence="6">
    <location>
        <begin position="58"/>
        <end position="526"/>
    </location>
</feature>
<dbReference type="OrthoDB" id="6884957at2759"/>
<evidence type="ECO:0000313" key="7">
    <source>
        <dbReference type="Proteomes" id="UP000829291"/>
    </source>
</evidence>
<dbReference type="GO" id="GO:0016020">
    <property type="term" value="C:membrane"/>
    <property type="evidence" value="ECO:0007669"/>
    <property type="project" value="UniProtKB-SubCell"/>
</dbReference>
<feature type="transmembrane region" description="Helical" evidence="5">
    <location>
        <begin position="43"/>
        <end position="64"/>
    </location>
</feature>
<dbReference type="Pfam" id="PF07690">
    <property type="entry name" value="MFS_1"/>
    <property type="match status" value="1"/>
</dbReference>
<dbReference type="KEGG" id="nlo:107226240"/>
<evidence type="ECO:0000259" key="6">
    <source>
        <dbReference type="PROSITE" id="PS50850"/>
    </source>
</evidence>
<keyword evidence="7" id="KW-1185">Reference proteome</keyword>
<evidence type="ECO:0000313" key="10">
    <source>
        <dbReference type="RefSeq" id="XP_046594941.1"/>
    </source>
</evidence>
<dbReference type="RefSeq" id="XP_015522470.1">
    <property type="nucleotide sequence ID" value="XM_015666984.1"/>
</dbReference>
<feature type="transmembrane region" description="Helical" evidence="5">
    <location>
        <begin position="440"/>
        <end position="462"/>
    </location>
</feature>
<dbReference type="SUPFAM" id="SSF103473">
    <property type="entry name" value="MFS general substrate transporter"/>
    <property type="match status" value="1"/>
</dbReference>
<feature type="transmembrane region" description="Helical" evidence="5">
    <location>
        <begin position="359"/>
        <end position="379"/>
    </location>
</feature>
<dbReference type="RefSeq" id="XP_015522471.1">
    <property type="nucleotide sequence ID" value="XM_015666985.1"/>
</dbReference>
<evidence type="ECO:0000313" key="9">
    <source>
        <dbReference type="RefSeq" id="XP_015522471.1"/>
    </source>
</evidence>
<feature type="transmembrane region" description="Helical" evidence="5">
    <location>
        <begin position="504"/>
        <end position="521"/>
    </location>
</feature>
<dbReference type="Proteomes" id="UP000829291">
    <property type="component" value="Chromosome 4"/>
</dbReference>
<dbReference type="InterPro" id="IPR011701">
    <property type="entry name" value="MFS"/>
</dbReference>
<gene>
    <name evidence="8 9 10 11" type="primary">LOC107226240</name>
</gene>
<evidence type="ECO:0000256" key="2">
    <source>
        <dbReference type="ARBA" id="ARBA00022692"/>
    </source>
</evidence>
<comment type="subcellular location">
    <subcellularLocation>
        <location evidence="1">Membrane</location>
        <topology evidence="1">Multi-pass membrane protein</topology>
    </subcellularLocation>
</comment>
<dbReference type="InterPro" id="IPR036259">
    <property type="entry name" value="MFS_trans_sf"/>
</dbReference>
<dbReference type="RefSeq" id="XP_046594941.1">
    <property type="nucleotide sequence ID" value="XM_046738985.1"/>
</dbReference>
<dbReference type="InterPro" id="IPR020846">
    <property type="entry name" value="MFS_dom"/>
</dbReference>
<organism evidence="7 9">
    <name type="scientific">Neodiprion lecontei</name>
    <name type="common">Redheaded pine sawfly</name>
    <dbReference type="NCBI Taxonomy" id="441921"/>
    <lineage>
        <taxon>Eukaryota</taxon>
        <taxon>Metazoa</taxon>
        <taxon>Ecdysozoa</taxon>
        <taxon>Arthropoda</taxon>
        <taxon>Hexapoda</taxon>
        <taxon>Insecta</taxon>
        <taxon>Pterygota</taxon>
        <taxon>Neoptera</taxon>
        <taxon>Endopterygota</taxon>
        <taxon>Hymenoptera</taxon>
        <taxon>Tenthredinoidea</taxon>
        <taxon>Diprionidae</taxon>
        <taxon>Diprioninae</taxon>
        <taxon>Neodiprion</taxon>
    </lineage>
</organism>
<evidence type="ECO:0000256" key="5">
    <source>
        <dbReference type="SAM" id="Phobius"/>
    </source>
</evidence>
<evidence type="ECO:0000256" key="3">
    <source>
        <dbReference type="ARBA" id="ARBA00022989"/>
    </source>
</evidence>
<keyword evidence="4 5" id="KW-0472">Membrane</keyword>
<feature type="transmembrane region" description="Helical" evidence="5">
    <location>
        <begin position="269"/>
        <end position="290"/>
    </location>
</feature>
<feature type="transmembrane region" description="Helical" evidence="5">
    <location>
        <begin position="385"/>
        <end position="408"/>
    </location>
</feature>
<feature type="transmembrane region" description="Helical" evidence="5">
    <location>
        <begin position="153"/>
        <end position="176"/>
    </location>
</feature>
<feature type="transmembrane region" description="Helical" evidence="5">
    <location>
        <begin position="209"/>
        <end position="235"/>
    </location>
</feature>
<proteinExistence type="predicted"/>
<accession>A0A6J0C586</accession>
<feature type="transmembrane region" description="Helical" evidence="5">
    <location>
        <begin position="415"/>
        <end position="434"/>
    </location>
</feature>
<sequence length="558" mass="62547">MKSRPNNRRPGDTQGSDIESTEPLRLDLKSFDDMLPHVGDFGFYQWLLLISLIPYCFTYSVLYFGQFFITLVPTTYWCHVDGLGNLTIEERRNENIPQLLNADPPYETCHRWNDSSAKENSSLVSCTTWEYNLTSIPYKSLAAELDWVCDRSYLVSTAQSIFFCGSIVGGLLFGWLADHKGRIPALVICNGVGLLATVATAYANSFWSFAVIRFFAGLAFDNCINIPLIIVLEYVAVDKRSLVVNGAFGFYFALSSTILPWIAYFVADWRILCYVLAIPFLNAIVTPWILPESSRWYMTSGMSEKVVTKLKRIAQFNKKTPDPAIYDAFMANQEKDDREEQTATVLDLFKTRRLAKHTILVTLFWTLTALAFDGHVYSLKSLSGSVFVSFTLTSATELPAGILLILVLDRWGRRACSFVPTILTAVCSFLMIFIKTGVASLVVAVTARFLLNMAANVALQYAAEVLPTPARAQGVALVHIFGIIAHSMAPYVVEMTHIWDKLPMITLTLVSLVASILVLHLPETMGEDLPQTLQEGEDFCREQNFWSVPCIKKKSRPV</sequence>
<evidence type="ECO:0000313" key="8">
    <source>
        <dbReference type="RefSeq" id="XP_015522470.1"/>
    </source>
</evidence>
<evidence type="ECO:0000313" key="11">
    <source>
        <dbReference type="RefSeq" id="XP_046594942.1"/>
    </source>
</evidence>
<feature type="transmembrane region" description="Helical" evidence="5">
    <location>
        <begin position="183"/>
        <end position="203"/>
    </location>
</feature>
<name>A0A6J0C586_NEOLC</name>
<feature type="transmembrane region" description="Helical" evidence="5">
    <location>
        <begin position="474"/>
        <end position="492"/>
    </location>
</feature>
<reference evidence="8 9" key="1">
    <citation type="submission" date="2025-04" db="UniProtKB">
        <authorList>
            <consortium name="RefSeq"/>
        </authorList>
    </citation>
    <scope>IDENTIFICATION</scope>
    <source>
        <tissue evidence="10 11">Thorax and Abdomen</tissue>
        <tissue evidence="8 9">Whole body</tissue>
    </source>
</reference>
<feature type="transmembrane region" description="Helical" evidence="5">
    <location>
        <begin position="242"/>
        <end position="263"/>
    </location>
</feature>
<dbReference type="Gene3D" id="1.20.1250.20">
    <property type="entry name" value="MFS general substrate transporter like domains"/>
    <property type="match status" value="1"/>
</dbReference>
<dbReference type="InterPro" id="IPR005829">
    <property type="entry name" value="Sugar_transporter_CS"/>
</dbReference>
<evidence type="ECO:0000256" key="4">
    <source>
        <dbReference type="ARBA" id="ARBA00023136"/>
    </source>
</evidence>
<dbReference type="GeneID" id="107226240"/>
<keyword evidence="2 5" id="KW-0812">Transmembrane</keyword>
<evidence type="ECO:0000256" key="1">
    <source>
        <dbReference type="ARBA" id="ARBA00004141"/>
    </source>
</evidence>